<dbReference type="GO" id="GO:0003700">
    <property type="term" value="F:DNA-binding transcription factor activity"/>
    <property type="evidence" value="ECO:0007669"/>
    <property type="project" value="TreeGrafter"/>
</dbReference>
<dbReference type="InterPro" id="IPR001647">
    <property type="entry name" value="HTH_TetR"/>
</dbReference>
<accession>A0A1E3R9Z7</accession>
<evidence type="ECO:0000256" key="2">
    <source>
        <dbReference type="ARBA" id="ARBA00023125"/>
    </source>
</evidence>
<evidence type="ECO:0000259" key="5">
    <source>
        <dbReference type="PROSITE" id="PS50977"/>
    </source>
</evidence>
<dbReference type="SUPFAM" id="SSF46689">
    <property type="entry name" value="Homeodomain-like"/>
    <property type="match status" value="1"/>
</dbReference>
<comment type="caution">
    <text evidence="6">The sequence shown here is derived from an EMBL/GenBank/DDBJ whole genome shotgun (WGS) entry which is preliminary data.</text>
</comment>
<dbReference type="PANTHER" id="PTHR30055:SF148">
    <property type="entry name" value="TETR-FAMILY TRANSCRIPTIONAL REGULATOR"/>
    <property type="match status" value="1"/>
</dbReference>
<dbReference type="Pfam" id="PF00440">
    <property type="entry name" value="TetR_N"/>
    <property type="match status" value="1"/>
</dbReference>
<dbReference type="InterPro" id="IPR009057">
    <property type="entry name" value="Homeodomain-like_sf"/>
</dbReference>
<dbReference type="Gene3D" id="1.10.357.10">
    <property type="entry name" value="Tetracycline Repressor, domain 2"/>
    <property type="match status" value="1"/>
</dbReference>
<evidence type="ECO:0000256" key="3">
    <source>
        <dbReference type="ARBA" id="ARBA00023163"/>
    </source>
</evidence>
<dbReference type="PROSITE" id="PS50977">
    <property type="entry name" value="HTH_TETR_2"/>
    <property type="match status" value="1"/>
</dbReference>
<keyword evidence="7" id="KW-1185">Reference proteome</keyword>
<evidence type="ECO:0000256" key="4">
    <source>
        <dbReference type="PROSITE-ProRule" id="PRU00335"/>
    </source>
</evidence>
<sequence>MSVGRPRDARVTDAILAAVFTELADNGVRGLTMEAVARRAGVGKSSLYRRWPSKVEMTVELMRTLSVTSAPAPDTGSLVGDVLALLDEVHAWLTDPQVRSIYPDLLAEAQRNPALGAALMDHVGRPRRARAQIVLDRAAQRGELSERADRDLILDAVAALVFWRVIALSRPVTRAHLQKVAALICAMAGGAGFGGSTAGGDPR</sequence>
<keyword evidence="1" id="KW-0805">Transcription regulation</keyword>
<evidence type="ECO:0000313" key="7">
    <source>
        <dbReference type="Proteomes" id="UP000094243"/>
    </source>
</evidence>
<proteinExistence type="predicted"/>
<dbReference type="AlphaFoldDB" id="A0A1E3R9Z7"/>
<feature type="domain" description="HTH tetR-type" evidence="5">
    <location>
        <begin position="9"/>
        <end position="69"/>
    </location>
</feature>
<gene>
    <name evidence="6" type="ORF">BHQ17_20150</name>
</gene>
<keyword evidence="3" id="KW-0804">Transcription</keyword>
<keyword evidence="2 4" id="KW-0238">DNA-binding</keyword>
<evidence type="ECO:0000256" key="1">
    <source>
        <dbReference type="ARBA" id="ARBA00023015"/>
    </source>
</evidence>
<evidence type="ECO:0000313" key="6">
    <source>
        <dbReference type="EMBL" id="ODQ86639.1"/>
    </source>
</evidence>
<dbReference type="Pfam" id="PF16859">
    <property type="entry name" value="TetR_C_11"/>
    <property type="match status" value="1"/>
</dbReference>
<dbReference type="InterPro" id="IPR011075">
    <property type="entry name" value="TetR_C"/>
</dbReference>
<organism evidence="6 7">
    <name type="scientific">Mycolicibacterium holsaticum</name>
    <dbReference type="NCBI Taxonomy" id="152142"/>
    <lineage>
        <taxon>Bacteria</taxon>
        <taxon>Bacillati</taxon>
        <taxon>Actinomycetota</taxon>
        <taxon>Actinomycetes</taxon>
        <taxon>Mycobacteriales</taxon>
        <taxon>Mycobacteriaceae</taxon>
        <taxon>Mycolicibacterium</taxon>
    </lineage>
</organism>
<dbReference type="SUPFAM" id="SSF48498">
    <property type="entry name" value="Tetracyclin repressor-like, C-terminal domain"/>
    <property type="match status" value="1"/>
</dbReference>
<feature type="DNA-binding region" description="H-T-H motif" evidence="4">
    <location>
        <begin position="32"/>
        <end position="51"/>
    </location>
</feature>
<dbReference type="RefSeq" id="WP_069406888.1">
    <property type="nucleotide sequence ID" value="NZ_MIGZ01000138.1"/>
</dbReference>
<dbReference type="InterPro" id="IPR036271">
    <property type="entry name" value="Tet_transcr_reg_TetR-rel_C_sf"/>
</dbReference>
<name>A0A1E3R9Z7_9MYCO</name>
<reference evidence="7" key="1">
    <citation type="submission" date="2016-09" db="EMBL/GenBank/DDBJ databases">
        <authorList>
            <person name="Greninger A.L."/>
            <person name="Jerome K.R."/>
            <person name="Mcnair B."/>
            <person name="Wallis C."/>
            <person name="Fang F."/>
        </authorList>
    </citation>
    <scope>NUCLEOTIDE SEQUENCE [LARGE SCALE GENOMIC DNA]</scope>
    <source>
        <strain evidence="7">M7</strain>
    </source>
</reference>
<dbReference type="Gene3D" id="1.10.10.60">
    <property type="entry name" value="Homeodomain-like"/>
    <property type="match status" value="1"/>
</dbReference>
<dbReference type="Proteomes" id="UP000094243">
    <property type="component" value="Unassembled WGS sequence"/>
</dbReference>
<dbReference type="PANTHER" id="PTHR30055">
    <property type="entry name" value="HTH-TYPE TRANSCRIPTIONAL REGULATOR RUTR"/>
    <property type="match status" value="1"/>
</dbReference>
<dbReference type="EMBL" id="MIGZ01000138">
    <property type="protein sequence ID" value="ODQ86639.1"/>
    <property type="molecule type" value="Genomic_DNA"/>
</dbReference>
<dbReference type="OrthoDB" id="9796019at2"/>
<dbReference type="InterPro" id="IPR050109">
    <property type="entry name" value="HTH-type_TetR-like_transc_reg"/>
</dbReference>
<protein>
    <submittedName>
        <fullName evidence="6">TetR family transcriptional regulator</fullName>
    </submittedName>
</protein>
<dbReference type="GO" id="GO:0000976">
    <property type="term" value="F:transcription cis-regulatory region binding"/>
    <property type="evidence" value="ECO:0007669"/>
    <property type="project" value="TreeGrafter"/>
</dbReference>